<dbReference type="SUPFAM" id="SSF50814">
    <property type="entry name" value="Lipocalins"/>
    <property type="match status" value="1"/>
</dbReference>
<dbReference type="STRING" id="574087.Acear_2244"/>
<dbReference type="OrthoDB" id="1680906at2"/>
<dbReference type="AlphaFoldDB" id="D9QU09"/>
<sequence length="146" mass="16713">MEVDTLESVVVNVESIQIDETGKKEEISFTTKGSLYQKKFSYYLRYEEELGTDQAVTTTLKIKDDVLTLIRDGAVRMKQDFVAGETGSFSYQTPYGKLEFNLTVEQVYIETAAKQGRIELKYTLKDRDKLVSQNQLLITYKEGLNV</sequence>
<name>D9QU09_ACEAZ</name>
<gene>
    <name evidence="1" type="ordered locus">Acear_2244</name>
</gene>
<evidence type="ECO:0000313" key="1">
    <source>
        <dbReference type="EMBL" id="ADL13730.1"/>
    </source>
</evidence>
<dbReference type="Pfam" id="PF09148">
    <property type="entry name" value="DUF1934"/>
    <property type="match status" value="1"/>
</dbReference>
<dbReference type="Gene3D" id="2.40.128.20">
    <property type="match status" value="1"/>
</dbReference>
<dbReference type="KEGG" id="aar:Acear_2244"/>
<organism evidence="1 2">
    <name type="scientific">Acetohalobium arabaticum (strain ATCC 49924 / DSM 5501 / Z-7288)</name>
    <dbReference type="NCBI Taxonomy" id="574087"/>
    <lineage>
        <taxon>Bacteria</taxon>
        <taxon>Bacillati</taxon>
        <taxon>Bacillota</taxon>
        <taxon>Clostridia</taxon>
        <taxon>Halanaerobiales</taxon>
        <taxon>Halobacteroidaceae</taxon>
        <taxon>Acetohalobium</taxon>
    </lineage>
</organism>
<dbReference type="InterPro" id="IPR015231">
    <property type="entry name" value="DUF1934"/>
</dbReference>
<protein>
    <recommendedName>
        <fullName evidence="3">DUF1934 domain-containing protein</fullName>
    </recommendedName>
</protein>
<dbReference type="InterPro" id="IPR012674">
    <property type="entry name" value="Calycin"/>
</dbReference>
<evidence type="ECO:0008006" key="3">
    <source>
        <dbReference type="Google" id="ProtNLM"/>
    </source>
</evidence>
<keyword evidence="2" id="KW-1185">Reference proteome</keyword>
<dbReference type="EMBL" id="CP002105">
    <property type="protein sequence ID" value="ADL13730.1"/>
    <property type="molecule type" value="Genomic_DNA"/>
</dbReference>
<dbReference type="Proteomes" id="UP000001661">
    <property type="component" value="Chromosome"/>
</dbReference>
<dbReference type="HOGENOM" id="CLU_120388_3_0_9"/>
<reference evidence="1 2" key="1">
    <citation type="journal article" date="2010" name="Stand. Genomic Sci.">
        <title>Complete genome sequence of Acetohalobium arabaticum type strain (Z-7288).</title>
        <authorList>
            <person name="Sikorski J."/>
            <person name="Lapidus A."/>
            <person name="Chertkov O."/>
            <person name="Lucas S."/>
            <person name="Copeland A."/>
            <person name="Glavina Del Rio T."/>
            <person name="Nolan M."/>
            <person name="Tice H."/>
            <person name="Cheng J.F."/>
            <person name="Han C."/>
            <person name="Brambilla E."/>
            <person name="Pitluck S."/>
            <person name="Liolios K."/>
            <person name="Ivanova N."/>
            <person name="Mavromatis K."/>
            <person name="Mikhailova N."/>
            <person name="Pati A."/>
            <person name="Bruce D."/>
            <person name="Detter C."/>
            <person name="Tapia R."/>
            <person name="Goodwin L."/>
            <person name="Chen A."/>
            <person name="Palaniappan K."/>
            <person name="Land M."/>
            <person name="Hauser L."/>
            <person name="Chang Y.J."/>
            <person name="Jeffries C.D."/>
            <person name="Rohde M."/>
            <person name="Goker M."/>
            <person name="Spring S."/>
            <person name="Woyke T."/>
            <person name="Bristow J."/>
            <person name="Eisen J.A."/>
            <person name="Markowitz V."/>
            <person name="Hugenholtz P."/>
            <person name="Kyrpides N.C."/>
            <person name="Klenk H.P."/>
        </authorList>
    </citation>
    <scope>NUCLEOTIDE SEQUENCE [LARGE SCALE GENOMIC DNA]</scope>
    <source>
        <strain evidence="2">ATCC 49924 / DSM 5501 / Z-7288</strain>
    </source>
</reference>
<dbReference type="eggNOG" id="COG4506">
    <property type="taxonomic scope" value="Bacteria"/>
</dbReference>
<proteinExistence type="predicted"/>
<accession>D9QU09</accession>
<evidence type="ECO:0000313" key="2">
    <source>
        <dbReference type="Proteomes" id="UP000001661"/>
    </source>
</evidence>